<evidence type="ECO:0000256" key="1">
    <source>
        <dbReference type="SAM" id="MobiDB-lite"/>
    </source>
</evidence>
<feature type="compositionally biased region" description="Polar residues" evidence="1">
    <location>
        <begin position="1"/>
        <end position="14"/>
    </location>
</feature>
<organism evidence="3">
    <name type="scientific">marine metagenome</name>
    <dbReference type="NCBI Taxonomy" id="408172"/>
    <lineage>
        <taxon>unclassified sequences</taxon>
        <taxon>metagenomes</taxon>
        <taxon>ecological metagenomes</taxon>
    </lineage>
</organism>
<feature type="domain" description="Nitrile hydratase beta subunit-like N-terminal" evidence="2">
    <location>
        <begin position="13"/>
        <end position="106"/>
    </location>
</feature>
<accession>A0A381WCX2</accession>
<feature type="region of interest" description="Disordered" evidence="1">
    <location>
        <begin position="1"/>
        <end position="24"/>
    </location>
</feature>
<gene>
    <name evidence="3" type="ORF">METZ01_LOCUS103230</name>
</gene>
<dbReference type="Pfam" id="PF21006">
    <property type="entry name" value="NHase_beta_N"/>
    <property type="match status" value="1"/>
</dbReference>
<name>A0A381WCX2_9ZZZZ</name>
<proteinExistence type="predicted"/>
<evidence type="ECO:0000259" key="2">
    <source>
        <dbReference type="Pfam" id="PF21006"/>
    </source>
</evidence>
<dbReference type="InterPro" id="IPR042262">
    <property type="entry name" value="CN_hydtase_beta_C"/>
</dbReference>
<dbReference type="SUPFAM" id="SSF50090">
    <property type="entry name" value="Electron transport accessory proteins"/>
    <property type="match status" value="1"/>
</dbReference>
<sequence>MNKPQNIPTVSQMPSLPRDEEGPVFKEPWEAEAFAMTLNLHAQGHFTWPEWAQRLGAEISAARDAGDADRGDTYYLHWLKALEGLVAEKGLLTTDDLSKRRDAWDKAARATPHGQPIVLLPDA</sequence>
<reference evidence="3" key="1">
    <citation type="submission" date="2018-05" db="EMBL/GenBank/DDBJ databases">
        <authorList>
            <person name="Lanie J.A."/>
            <person name="Ng W.-L."/>
            <person name="Kazmierczak K.M."/>
            <person name="Andrzejewski T.M."/>
            <person name="Davidsen T.M."/>
            <person name="Wayne K.J."/>
            <person name="Tettelin H."/>
            <person name="Glass J.I."/>
            <person name="Rusch D."/>
            <person name="Podicherti R."/>
            <person name="Tsui H.-C.T."/>
            <person name="Winkler M.E."/>
        </authorList>
    </citation>
    <scope>NUCLEOTIDE SEQUENCE</scope>
</reference>
<protein>
    <recommendedName>
        <fullName evidence="2">Nitrile hydratase beta subunit-like N-terminal domain-containing protein</fullName>
    </recommendedName>
</protein>
<dbReference type="EMBL" id="UINC01011409">
    <property type="protein sequence ID" value="SVA50376.1"/>
    <property type="molecule type" value="Genomic_DNA"/>
</dbReference>
<dbReference type="InterPro" id="IPR008990">
    <property type="entry name" value="Elect_transpt_acc-like_dom_sf"/>
</dbReference>
<dbReference type="InterPro" id="IPR023808">
    <property type="entry name" value="Nitrile_Hydratase_acc_put"/>
</dbReference>
<dbReference type="InterPro" id="IPR049054">
    <property type="entry name" value="CN_hydtase_beta-like_N"/>
</dbReference>
<evidence type="ECO:0000313" key="3">
    <source>
        <dbReference type="EMBL" id="SVA50376.1"/>
    </source>
</evidence>
<dbReference type="AlphaFoldDB" id="A0A381WCX2"/>
<dbReference type="Gene3D" id="1.10.472.20">
    <property type="entry name" value="Nitrile hydratase, beta subunit"/>
    <property type="match status" value="1"/>
</dbReference>
<dbReference type="NCBIfam" id="TIGR03889">
    <property type="entry name" value="nitrile_acc"/>
    <property type="match status" value="1"/>
</dbReference>